<feature type="domain" description="Iron-binding zinc finger CDGSH type" evidence="5">
    <location>
        <begin position="88"/>
        <end position="131"/>
    </location>
</feature>
<dbReference type="PANTHER" id="PTHR46491">
    <property type="entry name" value="CDGSH IRON SULFUR DOMAIN PROTEIN HOMOLOG"/>
    <property type="match status" value="1"/>
</dbReference>
<dbReference type="Proteomes" id="UP000558284">
    <property type="component" value="Unassembled WGS sequence"/>
</dbReference>
<feature type="domain" description="Iron-binding zinc finger CDGSH type" evidence="5">
    <location>
        <begin position="159"/>
        <end position="208"/>
    </location>
</feature>
<dbReference type="Pfam" id="PF09360">
    <property type="entry name" value="zf-CDGSH"/>
    <property type="match status" value="2"/>
</dbReference>
<dbReference type="GO" id="GO:0005737">
    <property type="term" value="C:cytoplasm"/>
    <property type="evidence" value="ECO:0007669"/>
    <property type="project" value="UniProtKB-ARBA"/>
</dbReference>
<dbReference type="EMBL" id="JACDTY010000011">
    <property type="protein sequence ID" value="MBA1142877.1"/>
    <property type="molecule type" value="Genomic_DNA"/>
</dbReference>
<keyword evidence="4" id="KW-0411">Iron-sulfur</keyword>
<evidence type="ECO:0000256" key="1">
    <source>
        <dbReference type="ARBA" id="ARBA00022714"/>
    </source>
</evidence>
<reference evidence="6 7" key="1">
    <citation type="submission" date="2020-07" db="EMBL/GenBank/DDBJ databases">
        <title>Definition of the novel symbiovar canariense within Mesorhizobium novociceri, a new species of genus Mesorhizobium nodulating Cicer canariense in the Caldera de Taburiente National Park (La Palma, Canary Islands).</title>
        <authorList>
            <person name="Leon-Barrios M."/>
            <person name="Perez-Yepez J."/>
            <person name="Flores-Felix J.D."/>
            <person name="Ramirez-Baena M.H."/>
            <person name="Pulido-Suarez L."/>
            <person name="Igual J.M."/>
            <person name="Velazquez E."/>
            <person name="Peix A."/>
        </authorList>
    </citation>
    <scope>NUCLEOTIDE SEQUENCE [LARGE SCALE GENOMIC DNA]</scope>
    <source>
        <strain evidence="6 7">CCANP35</strain>
    </source>
</reference>
<evidence type="ECO:0000256" key="4">
    <source>
        <dbReference type="ARBA" id="ARBA00023014"/>
    </source>
</evidence>
<dbReference type="PANTHER" id="PTHR46491:SF3">
    <property type="entry name" value="CDGSH IRON-SULFUR DOMAIN-CONTAINING PROTEIN 3, MITOCHONDRIAL"/>
    <property type="match status" value="1"/>
</dbReference>
<dbReference type="Pfam" id="PF06902">
    <property type="entry name" value="Fer4_19"/>
    <property type="match status" value="1"/>
</dbReference>
<organism evidence="6 7">
    <name type="scientific">Mesorhizobium neociceri</name>
    <dbReference type="NCBI Taxonomy" id="1307853"/>
    <lineage>
        <taxon>Bacteria</taxon>
        <taxon>Pseudomonadati</taxon>
        <taxon>Pseudomonadota</taxon>
        <taxon>Alphaproteobacteria</taxon>
        <taxon>Hyphomicrobiales</taxon>
        <taxon>Phyllobacteriaceae</taxon>
        <taxon>Mesorhizobium</taxon>
    </lineage>
</organism>
<keyword evidence="3" id="KW-0408">Iron</keyword>
<dbReference type="InterPro" id="IPR042216">
    <property type="entry name" value="MitoNEET_CISD"/>
</dbReference>
<comment type="caution">
    <text evidence="6">The sequence shown here is derived from an EMBL/GenBank/DDBJ whole genome shotgun (WGS) entry which is preliminary data.</text>
</comment>
<dbReference type="RefSeq" id="WP_181059919.1">
    <property type="nucleotide sequence ID" value="NZ_JACDTY010000011.1"/>
</dbReference>
<dbReference type="SMART" id="SM00704">
    <property type="entry name" value="ZnF_CDGSH"/>
    <property type="match status" value="2"/>
</dbReference>
<keyword evidence="1" id="KW-0001">2Fe-2S</keyword>
<dbReference type="InterPro" id="IPR010693">
    <property type="entry name" value="Divergent_4Fe-4S_mono-cluster"/>
</dbReference>
<dbReference type="GO" id="GO:0046872">
    <property type="term" value="F:metal ion binding"/>
    <property type="evidence" value="ECO:0007669"/>
    <property type="project" value="UniProtKB-KW"/>
</dbReference>
<gene>
    <name evidence="6" type="ORF">H0241_21885</name>
</gene>
<dbReference type="InterPro" id="IPR052950">
    <property type="entry name" value="CISD"/>
</dbReference>
<keyword evidence="2" id="KW-0479">Metal-binding</keyword>
<accession>A0A838B9Z4</accession>
<protein>
    <submittedName>
        <fullName evidence="6">CDGSH iron-sulfur domain-containing protein</fullName>
    </submittedName>
</protein>
<keyword evidence="7" id="KW-1185">Reference proteome</keyword>
<evidence type="ECO:0000259" key="5">
    <source>
        <dbReference type="SMART" id="SM00704"/>
    </source>
</evidence>
<name>A0A838B9Z4_9HYPH</name>
<evidence type="ECO:0000256" key="2">
    <source>
        <dbReference type="ARBA" id="ARBA00022723"/>
    </source>
</evidence>
<dbReference type="GO" id="GO:0051537">
    <property type="term" value="F:2 iron, 2 sulfur cluster binding"/>
    <property type="evidence" value="ECO:0007669"/>
    <property type="project" value="UniProtKB-KW"/>
</dbReference>
<evidence type="ECO:0000256" key="3">
    <source>
        <dbReference type="ARBA" id="ARBA00023004"/>
    </source>
</evidence>
<dbReference type="Gene3D" id="3.40.5.90">
    <property type="entry name" value="CDGSH iron-sulfur domain, mitoNEET-type"/>
    <property type="match status" value="2"/>
</dbReference>
<evidence type="ECO:0000313" key="7">
    <source>
        <dbReference type="Proteomes" id="UP000558284"/>
    </source>
</evidence>
<proteinExistence type="predicted"/>
<dbReference type="AlphaFoldDB" id="A0A838B9Z4"/>
<dbReference type="InterPro" id="IPR018967">
    <property type="entry name" value="FeS-contain_CDGSH-typ"/>
</dbReference>
<sequence length="209" mass="22225">MAGTVEGEKIDVTFNGKRCIHSRNCVLGNPHVFVPNAPGEWIHPEAASVEQVVTLAENCPSGAIGYLRKDGGPQEKPPVVNTVRLRENGPLTVHAEIVLGGETFFRATLCRCGASQNKPFCDNSHIKAGFTATGEPPLKDAPATLEARNGPLTITPTTNGPFKVEGNAEIVTGTGHTIDRTTRAFLCRCGHSANKPFCDGSHKRVGFVG</sequence>
<evidence type="ECO:0000313" key="6">
    <source>
        <dbReference type="EMBL" id="MBA1142877.1"/>
    </source>
</evidence>